<dbReference type="EMBL" id="JADZSC010000001">
    <property type="protein sequence ID" value="MBH0228622.1"/>
    <property type="molecule type" value="Genomic_DNA"/>
</dbReference>
<keyword evidence="3 4" id="KW-0472">Membrane</keyword>
<dbReference type="RefSeq" id="WP_197315278.1">
    <property type="nucleotide sequence ID" value="NZ_JADZSC010000001.1"/>
</dbReference>
<feature type="transmembrane region" description="Helical" evidence="6">
    <location>
        <begin position="389"/>
        <end position="408"/>
    </location>
</feature>
<comment type="caution">
    <text evidence="7">The sequence shown here is derived from an EMBL/GenBank/DDBJ whole genome shotgun (WGS) entry which is preliminary data.</text>
</comment>
<evidence type="ECO:0000256" key="1">
    <source>
        <dbReference type="ARBA" id="ARBA00004141"/>
    </source>
</evidence>
<dbReference type="GO" id="GO:0005886">
    <property type="term" value="C:plasma membrane"/>
    <property type="evidence" value="ECO:0007669"/>
    <property type="project" value="UniProtKB-SubCell"/>
</dbReference>
<evidence type="ECO:0000256" key="3">
    <source>
        <dbReference type="ARBA" id="ARBA00023136"/>
    </source>
</evidence>
<feature type="transmembrane region" description="Helical" evidence="6">
    <location>
        <begin position="297"/>
        <end position="319"/>
    </location>
</feature>
<comment type="similarity">
    <text evidence="2 4">Belongs to the GerABKA family.</text>
</comment>
<dbReference type="AlphaFoldDB" id="A0A931HS00"/>
<dbReference type="PIRSF" id="PIRSF005690">
    <property type="entry name" value="GerBA"/>
    <property type="match status" value="1"/>
</dbReference>
<evidence type="ECO:0000313" key="7">
    <source>
        <dbReference type="EMBL" id="MBH0228622.1"/>
    </source>
</evidence>
<feature type="compositionally biased region" description="Low complexity" evidence="5">
    <location>
        <begin position="526"/>
        <end position="536"/>
    </location>
</feature>
<dbReference type="Pfam" id="PF03323">
    <property type="entry name" value="GerA"/>
    <property type="match status" value="1"/>
</dbReference>
<proteinExistence type="inferred from homology"/>
<evidence type="ECO:0000256" key="5">
    <source>
        <dbReference type="SAM" id="MobiDB-lite"/>
    </source>
</evidence>
<protein>
    <submittedName>
        <fullName evidence="7">Spore germination protein</fullName>
    </submittedName>
</protein>
<evidence type="ECO:0000256" key="2">
    <source>
        <dbReference type="ARBA" id="ARBA00005278"/>
    </source>
</evidence>
<dbReference type="InterPro" id="IPR050768">
    <property type="entry name" value="UPF0353/GerABKA_families"/>
</dbReference>
<evidence type="ECO:0000256" key="4">
    <source>
        <dbReference type="PIRNR" id="PIRNR005690"/>
    </source>
</evidence>
<dbReference type="GO" id="GO:0009847">
    <property type="term" value="P:spore germination"/>
    <property type="evidence" value="ECO:0007669"/>
    <property type="project" value="UniProtKB-UniRule"/>
</dbReference>
<keyword evidence="6" id="KW-0812">Transmembrane</keyword>
<gene>
    <name evidence="7" type="ORF">H0267_00235</name>
</gene>
<comment type="subcellular location">
    <subcellularLocation>
        <location evidence="4">Cell membrane</location>
    </subcellularLocation>
    <subcellularLocation>
        <location evidence="1">Membrane</location>
        <topology evidence="1">Multi-pass membrane protein</topology>
    </subcellularLocation>
</comment>
<dbReference type="PANTHER" id="PTHR22550:SF5">
    <property type="entry name" value="LEUCINE ZIPPER PROTEIN 4"/>
    <property type="match status" value="1"/>
</dbReference>
<accession>A0A931HS00</accession>
<organism evidence="7 8">
    <name type="scientific">Halobacillus yeomjeoni</name>
    <dbReference type="NCBI Taxonomy" id="311194"/>
    <lineage>
        <taxon>Bacteria</taxon>
        <taxon>Bacillati</taxon>
        <taxon>Bacillota</taxon>
        <taxon>Bacilli</taxon>
        <taxon>Bacillales</taxon>
        <taxon>Bacillaceae</taxon>
        <taxon>Halobacillus</taxon>
    </lineage>
</organism>
<dbReference type="PANTHER" id="PTHR22550">
    <property type="entry name" value="SPORE GERMINATION PROTEIN"/>
    <property type="match status" value="1"/>
</dbReference>
<keyword evidence="8" id="KW-1185">Reference proteome</keyword>
<evidence type="ECO:0000313" key="8">
    <source>
        <dbReference type="Proteomes" id="UP000614490"/>
    </source>
</evidence>
<reference evidence="7 8" key="1">
    <citation type="journal article" date="2005" name="Int. J. Syst. Evol. Microbiol.">
        <title>Halobacillus yeomjeoni sp. nov., isolated from a marine solar saltern in Korea.</title>
        <authorList>
            <person name="Yoon J.H."/>
            <person name="Kang S.J."/>
            <person name="Lee C.H."/>
            <person name="Oh H.W."/>
            <person name="Oh T.K."/>
        </authorList>
    </citation>
    <scope>NUCLEOTIDE SEQUENCE [LARGE SCALE GENOMIC DNA]</scope>
    <source>
        <strain evidence="7 8">KCTC 3957</strain>
    </source>
</reference>
<keyword evidence="6" id="KW-1133">Transmembrane helix</keyword>
<sequence length="536" mass="59751">MGFLKRFLFGDHKRLQDRQLNDHSEDIDYPSSTKLEDNVNYLLDEFHNSSDVKVRIMQKGNSALMYFESLVDKGKLYDSVFTPLEEGKIDSIGDIPIAKMTYNLEEAIDSMLRGHAIYMEDGSRKISQFAVTASFNRSVEEPINERIVRGAHSGFVENLLININLIRKRIEHRDLTVKYYKLGKYTDTNVALIYVDGIADPTLVAEVDRRILSVSTDMVHSPGYVGEIIEDNTFSPFPQMLNTERPDRLVGNLMEGRVAIMSEGSPTSLIAPSTFFMFYQAPDDYNMRWWAGTFVRLIRLTSFIIAVGLPAFYIAIVSFHFEVIPDDLILQVKGSINDIAYPPILEALVMVVIIELIREAGIRLPQPIGQTIGIVGGLVIGDAVVRAGLVSNLMIIVVALTAIASFVVPSNEFSTILRLLTFPLIILAGTLGFIGIIFGFLMILIHLTKLESFGTPYLAPVAPLTFKDLKDTFIRVPIFNMKERPKDSQAIKKMAQGESREWKQNEQPAQASKPPKTGDLGGASRSGGSESDQSSE</sequence>
<dbReference type="Proteomes" id="UP000614490">
    <property type="component" value="Unassembled WGS sequence"/>
</dbReference>
<dbReference type="InterPro" id="IPR004995">
    <property type="entry name" value="Spore_Ger"/>
</dbReference>
<name>A0A931HS00_9BACI</name>
<evidence type="ECO:0000256" key="6">
    <source>
        <dbReference type="SAM" id="Phobius"/>
    </source>
</evidence>
<feature type="transmembrane region" description="Helical" evidence="6">
    <location>
        <begin position="420"/>
        <end position="445"/>
    </location>
</feature>
<feature type="region of interest" description="Disordered" evidence="5">
    <location>
        <begin position="486"/>
        <end position="536"/>
    </location>
</feature>